<evidence type="ECO:0000259" key="8">
    <source>
        <dbReference type="Pfam" id="PF01138"/>
    </source>
</evidence>
<comment type="caution">
    <text evidence="10">The sequence shown here is derived from an EMBL/GenBank/DDBJ whole genome shotgun (WGS) entry which is preliminary data.</text>
</comment>
<accession>A0A0V0QEJ3</accession>
<dbReference type="InterPro" id="IPR033100">
    <property type="entry name" value="Rrp45"/>
</dbReference>
<keyword evidence="11" id="KW-1185">Reference proteome</keyword>
<dbReference type="GO" id="GO:0035925">
    <property type="term" value="F:mRNA 3'-UTR AU-rich region binding"/>
    <property type="evidence" value="ECO:0007669"/>
    <property type="project" value="TreeGrafter"/>
</dbReference>
<dbReference type="OrthoDB" id="10264038at2759"/>
<dbReference type="FunCoup" id="A0A0V0QEJ3">
    <property type="interactions" value="264"/>
</dbReference>
<dbReference type="GO" id="GO:0034476">
    <property type="term" value="P:U5 snRNA 3'-end processing"/>
    <property type="evidence" value="ECO:0007669"/>
    <property type="project" value="TreeGrafter"/>
</dbReference>
<dbReference type="GO" id="GO:0071038">
    <property type="term" value="P:TRAMP-dependent tRNA surveillance pathway"/>
    <property type="evidence" value="ECO:0007669"/>
    <property type="project" value="TreeGrafter"/>
</dbReference>
<keyword evidence="10" id="KW-0687">Ribonucleoprotein</keyword>
<dbReference type="AlphaFoldDB" id="A0A0V0QEJ3"/>
<dbReference type="Gene3D" id="3.30.230.70">
    <property type="entry name" value="GHMP Kinase, N-terminal domain"/>
    <property type="match status" value="1"/>
</dbReference>
<dbReference type="InterPro" id="IPR001247">
    <property type="entry name" value="ExoRNase_PH_dom1"/>
</dbReference>
<organism evidence="10 11">
    <name type="scientific">Pseudocohnilembus persalinus</name>
    <name type="common">Ciliate</name>
    <dbReference type="NCBI Taxonomy" id="266149"/>
    <lineage>
        <taxon>Eukaryota</taxon>
        <taxon>Sar</taxon>
        <taxon>Alveolata</taxon>
        <taxon>Ciliophora</taxon>
        <taxon>Intramacronucleata</taxon>
        <taxon>Oligohymenophorea</taxon>
        <taxon>Scuticociliatia</taxon>
        <taxon>Philasterida</taxon>
        <taxon>Pseudocohnilembidae</taxon>
        <taxon>Pseudocohnilembus</taxon>
    </lineage>
</organism>
<dbReference type="Pfam" id="PF03725">
    <property type="entry name" value="RNase_PH_C"/>
    <property type="match status" value="1"/>
</dbReference>
<evidence type="ECO:0000256" key="7">
    <source>
        <dbReference type="SAM" id="Coils"/>
    </source>
</evidence>
<dbReference type="InterPro" id="IPR027408">
    <property type="entry name" value="PNPase/RNase_PH_dom_sf"/>
</dbReference>
<dbReference type="SUPFAM" id="SSF55666">
    <property type="entry name" value="Ribonuclease PH domain 2-like"/>
    <property type="match status" value="1"/>
</dbReference>
<keyword evidence="4" id="KW-0963">Cytoplasm</keyword>
<dbReference type="GO" id="GO:0005840">
    <property type="term" value="C:ribosome"/>
    <property type="evidence" value="ECO:0007669"/>
    <property type="project" value="UniProtKB-KW"/>
</dbReference>
<dbReference type="SUPFAM" id="SSF54211">
    <property type="entry name" value="Ribosomal protein S5 domain 2-like"/>
    <property type="match status" value="1"/>
</dbReference>
<reference evidence="10 11" key="1">
    <citation type="journal article" date="2015" name="Sci. Rep.">
        <title>Genome of the facultative scuticociliatosis pathogen Pseudocohnilembus persalinus provides insight into its virulence through horizontal gene transfer.</title>
        <authorList>
            <person name="Xiong J."/>
            <person name="Wang G."/>
            <person name="Cheng J."/>
            <person name="Tian M."/>
            <person name="Pan X."/>
            <person name="Warren A."/>
            <person name="Jiang C."/>
            <person name="Yuan D."/>
            <person name="Miao W."/>
        </authorList>
    </citation>
    <scope>NUCLEOTIDE SEQUENCE [LARGE SCALE GENOMIC DNA]</scope>
    <source>
        <strain evidence="10">36N120E</strain>
    </source>
</reference>
<dbReference type="GO" id="GO:0016075">
    <property type="term" value="P:rRNA catabolic process"/>
    <property type="evidence" value="ECO:0007669"/>
    <property type="project" value="TreeGrafter"/>
</dbReference>
<comment type="similarity">
    <text evidence="3">Belongs to the RNase PH family.</text>
</comment>
<evidence type="ECO:0000313" key="10">
    <source>
        <dbReference type="EMBL" id="KRX00598.1"/>
    </source>
</evidence>
<dbReference type="GO" id="GO:0000177">
    <property type="term" value="C:cytoplasmic exosome (RNase complex)"/>
    <property type="evidence" value="ECO:0007669"/>
    <property type="project" value="TreeGrafter"/>
</dbReference>
<dbReference type="InterPro" id="IPR015847">
    <property type="entry name" value="ExoRNase_PH_dom2"/>
</dbReference>
<comment type="subcellular location">
    <subcellularLocation>
        <location evidence="2">Cytoplasm</location>
    </subcellularLocation>
    <subcellularLocation>
        <location evidence="1">Nucleus</location>
    </subcellularLocation>
</comment>
<dbReference type="EMBL" id="LDAU01000184">
    <property type="protein sequence ID" value="KRX00598.1"/>
    <property type="molecule type" value="Genomic_DNA"/>
</dbReference>
<keyword evidence="10" id="KW-0689">Ribosomal protein</keyword>
<evidence type="ECO:0000256" key="2">
    <source>
        <dbReference type="ARBA" id="ARBA00004496"/>
    </source>
</evidence>
<evidence type="ECO:0000256" key="1">
    <source>
        <dbReference type="ARBA" id="ARBA00004123"/>
    </source>
</evidence>
<dbReference type="Proteomes" id="UP000054937">
    <property type="component" value="Unassembled WGS sequence"/>
</dbReference>
<keyword evidence="7" id="KW-0175">Coiled coil</keyword>
<dbReference type="GO" id="GO:0034473">
    <property type="term" value="P:U1 snRNA 3'-end processing"/>
    <property type="evidence" value="ECO:0007669"/>
    <property type="project" value="TreeGrafter"/>
</dbReference>
<proteinExistence type="inferred from homology"/>
<dbReference type="InParanoid" id="A0A0V0QEJ3"/>
<evidence type="ECO:0000256" key="6">
    <source>
        <dbReference type="ARBA" id="ARBA00023242"/>
    </source>
</evidence>
<feature type="domain" description="Exoribonuclease phosphorolytic" evidence="9">
    <location>
        <begin position="142"/>
        <end position="207"/>
    </location>
</feature>
<evidence type="ECO:0000256" key="5">
    <source>
        <dbReference type="ARBA" id="ARBA00022884"/>
    </source>
</evidence>
<dbReference type="OMA" id="GPQFENG"/>
<dbReference type="CDD" id="cd11368">
    <property type="entry name" value="RNase_PH_RRP45"/>
    <property type="match status" value="1"/>
</dbReference>
<dbReference type="Pfam" id="PF01138">
    <property type="entry name" value="RNase_PH"/>
    <property type="match status" value="1"/>
</dbReference>
<evidence type="ECO:0000256" key="3">
    <source>
        <dbReference type="ARBA" id="ARBA00006678"/>
    </source>
</evidence>
<dbReference type="GO" id="GO:0071035">
    <property type="term" value="P:nuclear polyadenylation-dependent rRNA catabolic process"/>
    <property type="evidence" value="ECO:0007669"/>
    <property type="project" value="TreeGrafter"/>
</dbReference>
<dbReference type="PANTHER" id="PTHR11097:SF14">
    <property type="entry name" value="EXOSOME COMPLEX COMPONENT RRP45"/>
    <property type="match status" value="1"/>
</dbReference>
<evidence type="ECO:0000259" key="9">
    <source>
        <dbReference type="Pfam" id="PF03725"/>
    </source>
</evidence>
<dbReference type="GO" id="GO:0000467">
    <property type="term" value="P:exonucleolytic trimming to generate mature 3'-end of 5.8S rRNA from tricistronic rRNA transcript (SSU-rRNA, 5.8S rRNA, LSU-rRNA)"/>
    <property type="evidence" value="ECO:0007669"/>
    <property type="project" value="TreeGrafter"/>
</dbReference>
<dbReference type="GO" id="GO:0000176">
    <property type="term" value="C:nuclear exosome (RNase complex)"/>
    <property type="evidence" value="ECO:0007669"/>
    <property type="project" value="TreeGrafter"/>
</dbReference>
<evidence type="ECO:0000256" key="4">
    <source>
        <dbReference type="ARBA" id="ARBA00022490"/>
    </source>
</evidence>
<keyword evidence="5" id="KW-0694">RNA-binding</keyword>
<name>A0A0V0QEJ3_PSEPJ</name>
<evidence type="ECO:0000313" key="11">
    <source>
        <dbReference type="Proteomes" id="UP000054937"/>
    </source>
</evidence>
<feature type="domain" description="Exoribonuclease phosphorolytic" evidence="8">
    <location>
        <begin position="1"/>
        <end position="115"/>
    </location>
</feature>
<dbReference type="InterPro" id="IPR050590">
    <property type="entry name" value="Exosome_comp_Rrp42_subfam"/>
</dbReference>
<gene>
    <name evidence="10" type="ORF">PPERSA_12817</name>
</gene>
<protein>
    <submittedName>
        <fullName evidence="10">Ribosomal protein S5 domain 2-type fold</fullName>
    </submittedName>
</protein>
<dbReference type="GO" id="GO:0034475">
    <property type="term" value="P:U4 snRNA 3'-end processing"/>
    <property type="evidence" value="ECO:0007669"/>
    <property type="project" value="TreeGrafter"/>
</dbReference>
<dbReference type="GO" id="GO:0071028">
    <property type="term" value="P:nuclear mRNA surveillance"/>
    <property type="evidence" value="ECO:0007669"/>
    <property type="project" value="TreeGrafter"/>
</dbReference>
<feature type="coiled-coil region" evidence="7">
    <location>
        <begin position="223"/>
        <end position="293"/>
    </location>
</feature>
<dbReference type="InterPro" id="IPR036345">
    <property type="entry name" value="ExoRNase_PH_dom2_sf"/>
</dbReference>
<dbReference type="InterPro" id="IPR020568">
    <property type="entry name" value="Ribosomal_Su5_D2-typ_SF"/>
</dbReference>
<sequence length="300" mass="34577">MGQTHVVSKVSAEIVEPKKNKPSEGFLVFKVDLSMMGEEDGKDHQQVRQYGNEISKLLERIIKETKAVDVESLCLITGKRVWSLNIDICMINNDGNLIDCIYLSVMTSLLHFRKPYVTIESQEKIKIYSEVEKNPQPLSIHHIPIAFTFCLFHNGRVVVCDPLRLEEQIMDGRITITMNIYKDICNIHKPGGAPIDPSILSIMIQTASLKVTQMTKFIREILQQTAQNSLEQIKQENKIIEMQFPSFDDYASFQQNQGNENTMELEEKYNQQLQSQNQQDQSQKIDIEEVEKQLNERNNN</sequence>
<dbReference type="PANTHER" id="PTHR11097">
    <property type="entry name" value="EXOSOME COMPLEX EXONUCLEASE RIBOSOMAL RNA PROCESSING PROTEIN"/>
    <property type="match status" value="1"/>
</dbReference>
<keyword evidence="6" id="KW-0539">Nucleus</keyword>